<dbReference type="RefSeq" id="WP_106199768.1">
    <property type="nucleotide sequence ID" value="NZ_QGHD01000030.1"/>
</dbReference>
<gene>
    <name evidence="2" type="ORF">B0H50_13015</name>
</gene>
<keyword evidence="1" id="KW-0472">Membrane</keyword>
<evidence type="ECO:0000256" key="1">
    <source>
        <dbReference type="SAM" id="Phobius"/>
    </source>
</evidence>
<keyword evidence="1" id="KW-1133">Transmembrane helix</keyword>
<protein>
    <recommendedName>
        <fullName evidence="4">Outer membrane protein beta-barrel domain-containing protein</fullName>
    </recommendedName>
</protein>
<dbReference type="EMBL" id="QGHD01000030">
    <property type="protein sequence ID" value="PWK93191.1"/>
    <property type="molecule type" value="Genomic_DNA"/>
</dbReference>
<keyword evidence="1" id="KW-0812">Transmembrane</keyword>
<evidence type="ECO:0008006" key="4">
    <source>
        <dbReference type="Google" id="ProtNLM"/>
    </source>
</evidence>
<accession>A0ABX5LM87</accession>
<dbReference type="InterPro" id="IPR011250">
    <property type="entry name" value="OMP/PagP_B-barrel"/>
</dbReference>
<evidence type="ECO:0000313" key="2">
    <source>
        <dbReference type="EMBL" id="PWK93191.1"/>
    </source>
</evidence>
<proteinExistence type="predicted"/>
<reference evidence="2 3" key="1">
    <citation type="submission" date="2018-05" db="EMBL/GenBank/DDBJ databases">
        <title>Animal gut microbial communities from fecal samples from Wisconsin, USA.</title>
        <authorList>
            <person name="Neumann A."/>
        </authorList>
    </citation>
    <scope>NUCLEOTIDE SEQUENCE [LARGE SCALE GENOMIC DNA]</scope>
    <source>
        <strain evidence="2 3">UWS4</strain>
    </source>
</reference>
<evidence type="ECO:0000313" key="3">
    <source>
        <dbReference type="Proteomes" id="UP000245523"/>
    </source>
</evidence>
<keyword evidence="3" id="KW-1185">Reference proteome</keyword>
<sequence>MGQIFYIKNVKNFFRIGIGFLLAASAILFAEETAVSIPKEKSSKPKVIDGGIPIPRETTYQQEGFGVGLGGGMLFPSGSHCNRLALWQGTVEYYYASYLSAGFSARMYGGNVDDKYAMIYQRYHTHLLMHYLVQPRWMLYVGPTFGFETTDLNEIRHGEHNGSLVNEKDEEKAVGCKNEYSLDGVSGGLTMGTGYRISDDWAVNGGAGIEYNSAEVGQLSIAFGAGFNLRNYVGILQRNFLGGWIVVEGLAHRYISEDTGAWGLSIFLAMVFNI</sequence>
<dbReference type="SUPFAM" id="SSF56925">
    <property type="entry name" value="OMPA-like"/>
    <property type="match status" value="1"/>
</dbReference>
<organism evidence="2 3">
    <name type="scientific">Hallerella porci</name>
    <dbReference type="NCBI Taxonomy" id="1945871"/>
    <lineage>
        <taxon>Bacteria</taxon>
        <taxon>Pseudomonadati</taxon>
        <taxon>Fibrobacterota</taxon>
        <taxon>Fibrobacteria</taxon>
        <taxon>Fibrobacterales</taxon>
        <taxon>Fibrobacteraceae</taxon>
        <taxon>Hallerella</taxon>
    </lineage>
</organism>
<feature type="transmembrane region" description="Helical" evidence="1">
    <location>
        <begin position="12"/>
        <end position="30"/>
    </location>
</feature>
<comment type="caution">
    <text evidence="2">The sequence shown here is derived from an EMBL/GenBank/DDBJ whole genome shotgun (WGS) entry which is preliminary data.</text>
</comment>
<name>A0ABX5LM87_9BACT</name>
<dbReference type="Proteomes" id="UP000245523">
    <property type="component" value="Unassembled WGS sequence"/>
</dbReference>